<dbReference type="Pfam" id="PF01105">
    <property type="entry name" value="EMP24_GP25L"/>
    <property type="match status" value="1"/>
</dbReference>
<feature type="region of interest" description="Disordered" evidence="1">
    <location>
        <begin position="125"/>
        <end position="144"/>
    </location>
</feature>
<keyword evidence="2" id="KW-0812">Transmembrane</keyword>
<dbReference type="SMART" id="SM01190">
    <property type="entry name" value="EMP24_GP25L"/>
    <property type="match status" value="1"/>
</dbReference>
<dbReference type="InterPro" id="IPR009038">
    <property type="entry name" value="GOLD_dom"/>
</dbReference>
<feature type="domain" description="GOLD" evidence="4">
    <location>
        <begin position="23"/>
        <end position="214"/>
    </location>
</feature>
<feature type="signal peptide" evidence="3">
    <location>
        <begin position="1"/>
        <end position="20"/>
    </location>
</feature>
<feature type="transmembrane region" description="Helical" evidence="2">
    <location>
        <begin position="187"/>
        <end position="209"/>
    </location>
</feature>
<dbReference type="AlphaFoldDB" id="G0V0J5"/>
<evidence type="ECO:0000259" key="4">
    <source>
        <dbReference type="SMART" id="SM01190"/>
    </source>
</evidence>
<sequence length="219" mass="25079">MKVLRLFLLLFCAVVPALRGAEGFRFTSKPGKKCFTEEVPEAGLYHFYYKMTRSLTPFVAVSVTTADGRVVVEHHTAKADAQEILDIKHERKLAICFTVSPKALHSASSFNITLELMDAQDAEFERQRRERRSTPNPAALGTAQSSGSLLQMHYIIDMATRIRFDFLSLISVDEDMRYSLNEVNAEAWNYVYLFAFISLLICTVTYARLRHFFKTKKYI</sequence>
<evidence type="ECO:0000256" key="2">
    <source>
        <dbReference type="SAM" id="Phobius"/>
    </source>
</evidence>
<protein>
    <submittedName>
        <fullName evidence="5">Uncharacterized protein TCIL3000_11_5830</fullName>
    </submittedName>
</protein>
<accession>G0V0J5</accession>
<reference evidence="5" key="1">
    <citation type="journal article" date="2012" name="Proc. Natl. Acad. Sci. U.S.A.">
        <title>Antigenic diversity is generated by distinct evolutionary mechanisms in African trypanosome species.</title>
        <authorList>
            <person name="Jackson A.P."/>
            <person name="Berry A."/>
            <person name="Aslett M."/>
            <person name="Allison H.C."/>
            <person name="Burton P."/>
            <person name="Vavrova-Anderson J."/>
            <person name="Brown R."/>
            <person name="Browne H."/>
            <person name="Corton N."/>
            <person name="Hauser H."/>
            <person name="Gamble J."/>
            <person name="Gilderthorp R."/>
            <person name="Marcello L."/>
            <person name="McQuillan J."/>
            <person name="Otto T.D."/>
            <person name="Quail M.A."/>
            <person name="Sanders M.J."/>
            <person name="van Tonder A."/>
            <person name="Ginger M.L."/>
            <person name="Field M.C."/>
            <person name="Barry J.D."/>
            <person name="Hertz-Fowler C."/>
            <person name="Berriman M."/>
        </authorList>
    </citation>
    <scope>NUCLEOTIDE SEQUENCE</scope>
    <source>
        <strain evidence="5">IL3000</strain>
    </source>
</reference>
<feature type="chain" id="PRO_5003410423" evidence="3">
    <location>
        <begin position="21"/>
        <end position="219"/>
    </location>
</feature>
<gene>
    <name evidence="5" type="ORF">TCIL3000_11_5830</name>
</gene>
<dbReference type="VEuPathDB" id="TriTrypDB:TcIL3000.11.5830"/>
<keyword evidence="3" id="KW-0732">Signal</keyword>
<name>G0V0J5_TRYCI</name>
<organism evidence="5">
    <name type="scientific">Trypanosoma congolense (strain IL3000)</name>
    <dbReference type="NCBI Taxonomy" id="1068625"/>
    <lineage>
        <taxon>Eukaryota</taxon>
        <taxon>Discoba</taxon>
        <taxon>Euglenozoa</taxon>
        <taxon>Kinetoplastea</taxon>
        <taxon>Metakinetoplastina</taxon>
        <taxon>Trypanosomatida</taxon>
        <taxon>Trypanosomatidae</taxon>
        <taxon>Trypanosoma</taxon>
        <taxon>Nannomonas</taxon>
    </lineage>
</organism>
<dbReference type="EMBL" id="HE575324">
    <property type="protein sequence ID" value="CCC95166.1"/>
    <property type="molecule type" value="Genomic_DNA"/>
</dbReference>
<proteinExistence type="predicted"/>
<evidence type="ECO:0000256" key="3">
    <source>
        <dbReference type="SAM" id="SignalP"/>
    </source>
</evidence>
<keyword evidence="2" id="KW-1133">Transmembrane helix</keyword>
<keyword evidence="2" id="KW-0472">Membrane</keyword>
<evidence type="ECO:0000256" key="1">
    <source>
        <dbReference type="SAM" id="MobiDB-lite"/>
    </source>
</evidence>
<evidence type="ECO:0000313" key="5">
    <source>
        <dbReference type="EMBL" id="CCC95166.1"/>
    </source>
</evidence>